<dbReference type="AlphaFoldDB" id="A0A7J7FY54"/>
<reference evidence="2" key="1">
    <citation type="journal article" date="2020" name="Nat. Commun.">
        <title>Genome assembly of wild tea tree DASZ reveals pedigree and selection history of tea varieties.</title>
        <authorList>
            <person name="Zhang W."/>
            <person name="Zhang Y."/>
            <person name="Qiu H."/>
            <person name="Guo Y."/>
            <person name="Wan H."/>
            <person name="Zhang X."/>
            <person name="Scossa F."/>
            <person name="Alseekh S."/>
            <person name="Zhang Q."/>
            <person name="Wang P."/>
            <person name="Xu L."/>
            <person name="Schmidt M.H."/>
            <person name="Jia X."/>
            <person name="Li D."/>
            <person name="Zhu A."/>
            <person name="Guo F."/>
            <person name="Chen W."/>
            <person name="Ni D."/>
            <person name="Usadel B."/>
            <person name="Fernie A.R."/>
            <person name="Wen W."/>
        </authorList>
    </citation>
    <scope>NUCLEOTIDE SEQUENCE [LARGE SCALE GENOMIC DNA]</scope>
    <source>
        <strain evidence="2">cv. G240</strain>
    </source>
</reference>
<protein>
    <submittedName>
        <fullName evidence="1">Uncharacterized protein</fullName>
    </submittedName>
</protein>
<name>A0A7J7FY54_CAMSI</name>
<evidence type="ECO:0000313" key="1">
    <source>
        <dbReference type="EMBL" id="KAF5933312.1"/>
    </source>
</evidence>
<dbReference type="Proteomes" id="UP000593564">
    <property type="component" value="Unassembled WGS sequence"/>
</dbReference>
<sequence length="53" mass="5887">MEKRLQIVDTELKSSAQEVSALKEKKQQLFATLDASRLGHNVVVKVAKEGGYN</sequence>
<accession>A0A7J7FY54</accession>
<proteinExistence type="predicted"/>
<gene>
    <name evidence="1" type="ORF">HYC85_029483</name>
</gene>
<dbReference type="EMBL" id="JACBKZ010000014">
    <property type="protein sequence ID" value="KAF5933312.1"/>
    <property type="molecule type" value="Genomic_DNA"/>
</dbReference>
<evidence type="ECO:0000313" key="2">
    <source>
        <dbReference type="Proteomes" id="UP000593564"/>
    </source>
</evidence>
<organism evidence="1 2">
    <name type="scientific">Camellia sinensis</name>
    <name type="common">Tea plant</name>
    <name type="synonym">Thea sinensis</name>
    <dbReference type="NCBI Taxonomy" id="4442"/>
    <lineage>
        <taxon>Eukaryota</taxon>
        <taxon>Viridiplantae</taxon>
        <taxon>Streptophyta</taxon>
        <taxon>Embryophyta</taxon>
        <taxon>Tracheophyta</taxon>
        <taxon>Spermatophyta</taxon>
        <taxon>Magnoliopsida</taxon>
        <taxon>eudicotyledons</taxon>
        <taxon>Gunneridae</taxon>
        <taxon>Pentapetalae</taxon>
        <taxon>asterids</taxon>
        <taxon>Ericales</taxon>
        <taxon>Theaceae</taxon>
        <taxon>Camellia</taxon>
    </lineage>
</organism>
<keyword evidence="2" id="KW-1185">Reference proteome</keyword>
<comment type="caution">
    <text evidence="1">The sequence shown here is derived from an EMBL/GenBank/DDBJ whole genome shotgun (WGS) entry which is preliminary data.</text>
</comment>
<reference evidence="1 2" key="2">
    <citation type="submission" date="2020-07" db="EMBL/GenBank/DDBJ databases">
        <title>Genome assembly of wild tea tree DASZ reveals pedigree and selection history of tea varieties.</title>
        <authorList>
            <person name="Zhang W."/>
        </authorList>
    </citation>
    <scope>NUCLEOTIDE SEQUENCE [LARGE SCALE GENOMIC DNA]</scope>
    <source>
        <strain evidence="2">cv. G240</strain>
        <tissue evidence="1">Leaf</tissue>
    </source>
</reference>